<dbReference type="InParanoid" id="A0A1I5G3I5"/>
<dbReference type="Proteomes" id="UP000183413">
    <property type="component" value="Unassembled WGS sequence"/>
</dbReference>
<dbReference type="RefSeq" id="WP_075021377.1">
    <property type="nucleotide sequence ID" value="NZ_FOVH01000005.1"/>
</dbReference>
<dbReference type="AlphaFoldDB" id="A0A1I5G3I5"/>
<keyword evidence="4" id="KW-1185">Reference proteome</keyword>
<accession>A0A1I5G3I5</accession>
<feature type="transmembrane region" description="Helical" evidence="1">
    <location>
        <begin position="40"/>
        <end position="60"/>
    </location>
</feature>
<keyword evidence="1" id="KW-0812">Transmembrane</keyword>
<keyword evidence="1" id="KW-1133">Transmembrane helix</keyword>
<keyword evidence="1" id="KW-0472">Membrane</keyword>
<evidence type="ECO:0000313" key="3">
    <source>
        <dbReference type="EMBL" id="SFO30542.1"/>
    </source>
</evidence>
<organism evidence="3 4">
    <name type="scientific">Actinomadura madurae</name>
    <dbReference type="NCBI Taxonomy" id="1993"/>
    <lineage>
        <taxon>Bacteria</taxon>
        <taxon>Bacillati</taxon>
        <taxon>Actinomycetota</taxon>
        <taxon>Actinomycetes</taxon>
        <taxon>Streptosporangiales</taxon>
        <taxon>Thermomonosporaceae</taxon>
        <taxon>Actinomadura</taxon>
    </lineage>
</organism>
<reference evidence="3 4" key="1">
    <citation type="submission" date="2016-10" db="EMBL/GenBank/DDBJ databases">
        <authorList>
            <person name="de Groot N.N."/>
        </authorList>
    </citation>
    <scope>NUCLEOTIDE SEQUENCE [LARGE SCALE GENOMIC DNA]</scope>
    <source>
        <strain evidence="3 4">DSM 43067</strain>
    </source>
</reference>
<dbReference type="STRING" id="1993.SAMN04489713_10517"/>
<dbReference type="InterPro" id="IPR019692">
    <property type="entry name" value="CFP-6_PH"/>
</dbReference>
<sequence>MIESRTLRCPRHLGMFLAGAAVAALFGVVAIDKARGGAGLPAYAAGAVCFLLALGALPMLRTRMILRSDALTLVWGYGRHRLAWTDIVEISADAHHGAWMLHVRTEDHERVAAFFPVRLAGMKVDQGTHLQEPSGDTPYGLYKLHAELWEEWRRHVPAPAPG</sequence>
<gene>
    <name evidence="3" type="ORF">SAMN04489713_10517</name>
</gene>
<name>A0A1I5G3I5_9ACTN</name>
<evidence type="ECO:0000256" key="1">
    <source>
        <dbReference type="SAM" id="Phobius"/>
    </source>
</evidence>
<proteinExistence type="predicted"/>
<protein>
    <submittedName>
        <fullName evidence="3">PH domain-containing protein</fullName>
    </submittedName>
</protein>
<evidence type="ECO:0000313" key="4">
    <source>
        <dbReference type="Proteomes" id="UP000183413"/>
    </source>
</evidence>
<dbReference type="EMBL" id="FOVH01000005">
    <property type="protein sequence ID" value="SFO30542.1"/>
    <property type="molecule type" value="Genomic_DNA"/>
</dbReference>
<evidence type="ECO:0000259" key="2">
    <source>
        <dbReference type="Pfam" id="PF10756"/>
    </source>
</evidence>
<feature type="domain" description="Low molecular weight protein antigen 6 PH" evidence="2">
    <location>
        <begin position="61"/>
        <end position="112"/>
    </location>
</feature>
<dbReference type="Pfam" id="PF10756">
    <property type="entry name" value="bPH_6"/>
    <property type="match status" value="1"/>
</dbReference>